<comment type="caution">
    <text evidence="2">The sequence shown here is derived from an EMBL/GenBank/DDBJ whole genome shotgun (WGS) entry which is preliminary data.</text>
</comment>
<sequence>MKYRLPFRSKVFIPLQKLLHVLGPKITLYFICYLIAAISFGGFFEKWAFRDGKSGCSVTEMLDGTAKRPYVYRRLLPTTANLINKVVPNRINRRFSGWLSADPGKHNFIHRYFSNAKDSVNPTYAFRYYVLFVLCFASYFFGILTLEAVCQEIYPDTTAATLAAFLMAIIFPLLTTQSGYMYDMVELLFMALAVLAAVRGRILLLAGITALATFNKESFFFFVLTLYPFLREKFSTRKTLAIETGLLTVGGVVNLLVKFYYAENPGSMAVEQLPTHLKWLLNPTSYLHFEVNYGAITPQGLNLIYLIILGFVVSNAWEHLPNPFKRHGLIAVGINIPLFIAFCYQGELRNLSMVFVTLAVMLCITISQHLQQLYGGTSAIRIGPLQS</sequence>
<keyword evidence="1" id="KW-1133">Transmembrane helix</keyword>
<feature type="transmembrane region" description="Helical" evidence="1">
    <location>
        <begin position="353"/>
        <end position="371"/>
    </location>
</feature>
<name>A0A2R5F2N3_9PROT</name>
<feature type="transmembrane region" description="Helical" evidence="1">
    <location>
        <begin position="300"/>
        <end position="317"/>
    </location>
</feature>
<evidence type="ECO:0000313" key="2">
    <source>
        <dbReference type="EMBL" id="GBG12675.1"/>
    </source>
</evidence>
<feature type="transmembrane region" description="Helical" evidence="1">
    <location>
        <begin position="158"/>
        <end position="175"/>
    </location>
</feature>
<dbReference type="OrthoDB" id="8744808at2"/>
<protein>
    <submittedName>
        <fullName evidence="2">Uncharacterized protein</fullName>
    </submittedName>
</protein>
<gene>
    <name evidence="2" type="ORF">NMK_0207</name>
</gene>
<proteinExistence type="predicted"/>
<feature type="transmembrane region" description="Helical" evidence="1">
    <location>
        <begin position="214"/>
        <end position="230"/>
    </location>
</feature>
<feature type="transmembrane region" description="Helical" evidence="1">
    <location>
        <begin position="242"/>
        <end position="261"/>
    </location>
</feature>
<dbReference type="EMBL" id="BDOQ01000001">
    <property type="protein sequence ID" value="GBG12675.1"/>
    <property type="molecule type" value="Genomic_DNA"/>
</dbReference>
<feature type="transmembrane region" description="Helical" evidence="1">
    <location>
        <begin position="187"/>
        <end position="208"/>
    </location>
</feature>
<keyword evidence="1" id="KW-0472">Membrane</keyword>
<dbReference type="AlphaFoldDB" id="A0A2R5F2N3"/>
<feature type="transmembrane region" description="Helical" evidence="1">
    <location>
        <begin position="126"/>
        <end position="146"/>
    </location>
</feature>
<evidence type="ECO:0000313" key="3">
    <source>
        <dbReference type="Proteomes" id="UP000245081"/>
    </source>
</evidence>
<organism evidence="2 3">
    <name type="scientific">Novimethylophilus kurashikiensis</name>
    <dbReference type="NCBI Taxonomy" id="1825523"/>
    <lineage>
        <taxon>Bacteria</taxon>
        <taxon>Pseudomonadati</taxon>
        <taxon>Pseudomonadota</taxon>
        <taxon>Betaproteobacteria</taxon>
        <taxon>Nitrosomonadales</taxon>
        <taxon>Methylophilaceae</taxon>
        <taxon>Novimethylophilus</taxon>
    </lineage>
</organism>
<keyword evidence="1" id="KW-0812">Transmembrane</keyword>
<accession>A0A2R5F2N3</accession>
<dbReference type="RefSeq" id="WP_109013896.1">
    <property type="nucleotide sequence ID" value="NZ_BDOQ01000001.1"/>
</dbReference>
<feature type="transmembrane region" description="Helical" evidence="1">
    <location>
        <begin position="26"/>
        <end position="44"/>
    </location>
</feature>
<dbReference type="Proteomes" id="UP000245081">
    <property type="component" value="Unassembled WGS sequence"/>
</dbReference>
<reference evidence="2 3" key="1">
    <citation type="journal article" date="2018" name="Environ. Microbiol.">
        <title>Isolation and genomic characterization of Novimethylophilus kurashikiensis gen. nov. sp. nov., a new lanthanide-dependent methylotrophic species of Methylophilaceae.</title>
        <authorList>
            <person name="Lv H."/>
            <person name="Sahin N."/>
            <person name="Tani A."/>
        </authorList>
    </citation>
    <scope>NUCLEOTIDE SEQUENCE [LARGE SCALE GENOMIC DNA]</scope>
    <source>
        <strain evidence="2 3">La2-4</strain>
    </source>
</reference>
<keyword evidence="3" id="KW-1185">Reference proteome</keyword>
<feature type="transmembrane region" description="Helical" evidence="1">
    <location>
        <begin position="329"/>
        <end position="347"/>
    </location>
</feature>
<evidence type="ECO:0000256" key="1">
    <source>
        <dbReference type="SAM" id="Phobius"/>
    </source>
</evidence>